<protein>
    <submittedName>
        <fullName evidence="3">Uncharacterized protein</fullName>
    </submittedName>
</protein>
<sequence length="248" mass="24892">MGDEKGTPEEGRPGAAAEPTGHGDATEATSDGHGTEPTSAGGGTRLTTGMRTVLWIVAAVVVLGIAVTIWLLTIGSGTAGVDGADPDAGSTPTATVTQGPIPGATPTTGSEVQPPDETAAPIDRLPPLPTSSPLVSDPLPASGSASGELVKGFPVDLMGPVPDSQVLESSISTEGSTMQVSLVARTDAADDDVRAHYRELWADLGLTDTSGGDGSITYSDAFSSLSLAFSESSGTGTVYMIYGVFRTS</sequence>
<feature type="transmembrane region" description="Helical" evidence="2">
    <location>
        <begin position="53"/>
        <end position="72"/>
    </location>
</feature>
<gene>
    <name evidence="3" type="ORF">RS82_01174</name>
</gene>
<proteinExistence type="predicted"/>
<feature type="compositionally biased region" description="Basic and acidic residues" evidence="1">
    <location>
        <begin position="1"/>
        <end position="12"/>
    </location>
</feature>
<accession>A0A0M2HB18</accession>
<evidence type="ECO:0000256" key="1">
    <source>
        <dbReference type="SAM" id="MobiDB-lite"/>
    </source>
</evidence>
<feature type="region of interest" description="Disordered" evidence="1">
    <location>
        <begin position="1"/>
        <end position="46"/>
    </location>
</feature>
<keyword evidence="2" id="KW-1133">Transmembrane helix</keyword>
<comment type="caution">
    <text evidence="3">The sequence shown here is derived from an EMBL/GenBank/DDBJ whole genome shotgun (WGS) entry which is preliminary data.</text>
</comment>
<dbReference type="OrthoDB" id="5185854at2"/>
<dbReference type="EMBL" id="JYJA01000029">
    <property type="protein sequence ID" value="KJL43798.1"/>
    <property type="molecule type" value="Genomic_DNA"/>
</dbReference>
<name>A0A0M2HB18_MICTR</name>
<dbReference type="RefSeq" id="WP_045297597.1">
    <property type="nucleotide sequence ID" value="NZ_JYJA01000029.1"/>
</dbReference>
<reference evidence="3 4" key="1">
    <citation type="submission" date="2015-02" db="EMBL/GenBank/DDBJ databases">
        <title>Draft genome sequences of ten Microbacterium spp. with emphasis on heavy metal contaminated environments.</title>
        <authorList>
            <person name="Corretto E."/>
        </authorList>
    </citation>
    <scope>NUCLEOTIDE SEQUENCE [LARGE SCALE GENOMIC DNA]</scope>
    <source>
        <strain evidence="3 4">DSM 8608</strain>
    </source>
</reference>
<keyword evidence="4" id="KW-1185">Reference proteome</keyword>
<dbReference type="PATRIC" id="fig|69370.6.peg.1208"/>
<dbReference type="Proteomes" id="UP000034098">
    <property type="component" value="Unassembled WGS sequence"/>
</dbReference>
<evidence type="ECO:0000313" key="4">
    <source>
        <dbReference type="Proteomes" id="UP000034098"/>
    </source>
</evidence>
<evidence type="ECO:0000256" key="2">
    <source>
        <dbReference type="SAM" id="Phobius"/>
    </source>
</evidence>
<dbReference type="AlphaFoldDB" id="A0A0M2HB18"/>
<organism evidence="3 4">
    <name type="scientific">Microbacterium trichothecenolyticum</name>
    <name type="common">Aureobacterium trichothecenolyticum</name>
    <dbReference type="NCBI Taxonomy" id="69370"/>
    <lineage>
        <taxon>Bacteria</taxon>
        <taxon>Bacillati</taxon>
        <taxon>Actinomycetota</taxon>
        <taxon>Actinomycetes</taxon>
        <taxon>Micrococcales</taxon>
        <taxon>Microbacteriaceae</taxon>
        <taxon>Microbacterium</taxon>
    </lineage>
</organism>
<keyword evidence="2" id="KW-0472">Membrane</keyword>
<feature type="region of interest" description="Disordered" evidence="1">
    <location>
        <begin position="83"/>
        <end position="132"/>
    </location>
</feature>
<keyword evidence="2" id="KW-0812">Transmembrane</keyword>
<evidence type="ECO:0000313" key="3">
    <source>
        <dbReference type="EMBL" id="KJL43798.1"/>
    </source>
</evidence>